<accession>A0AAV0KKP6</accession>
<evidence type="ECO:0000313" key="2">
    <source>
        <dbReference type="EMBL" id="CAI0422089.1"/>
    </source>
</evidence>
<keyword evidence="3" id="KW-1185">Reference proteome</keyword>
<gene>
    <name evidence="2" type="ORF">LITE_LOCUS19015</name>
</gene>
<evidence type="ECO:0000313" key="3">
    <source>
        <dbReference type="Proteomes" id="UP001154282"/>
    </source>
</evidence>
<comment type="caution">
    <text evidence="2">The sequence shown here is derived from an EMBL/GenBank/DDBJ whole genome shotgun (WGS) entry which is preliminary data.</text>
</comment>
<feature type="non-terminal residue" evidence="2">
    <location>
        <position position="1"/>
    </location>
</feature>
<feature type="compositionally biased region" description="Acidic residues" evidence="1">
    <location>
        <begin position="32"/>
        <end position="41"/>
    </location>
</feature>
<sequence length="64" mass="7324">DAETNRQRHDGCRRSIGKCRVGRNWNMRTEKESDDGDEDGDYGSGDMVQRQGIIGCCRSRNYVL</sequence>
<organism evidence="2 3">
    <name type="scientific">Linum tenue</name>
    <dbReference type="NCBI Taxonomy" id="586396"/>
    <lineage>
        <taxon>Eukaryota</taxon>
        <taxon>Viridiplantae</taxon>
        <taxon>Streptophyta</taxon>
        <taxon>Embryophyta</taxon>
        <taxon>Tracheophyta</taxon>
        <taxon>Spermatophyta</taxon>
        <taxon>Magnoliopsida</taxon>
        <taxon>eudicotyledons</taxon>
        <taxon>Gunneridae</taxon>
        <taxon>Pentapetalae</taxon>
        <taxon>rosids</taxon>
        <taxon>fabids</taxon>
        <taxon>Malpighiales</taxon>
        <taxon>Linaceae</taxon>
        <taxon>Linum</taxon>
    </lineage>
</organism>
<dbReference type="Proteomes" id="UP001154282">
    <property type="component" value="Unassembled WGS sequence"/>
</dbReference>
<proteinExistence type="predicted"/>
<dbReference type="AlphaFoldDB" id="A0AAV0KKP6"/>
<reference evidence="2" key="1">
    <citation type="submission" date="2022-08" db="EMBL/GenBank/DDBJ databases">
        <authorList>
            <person name="Gutierrez-Valencia J."/>
        </authorList>
    </citation>
    <scope>NUCLEOTIDE SEQUENCE</scope>
</reference>
<evidence type="ECO:0000256" key="1">
    <source>
        <dbReference type="SAM" id="MobiDB-lite"/>
    </source>
</evidence>
<dbReference type="EMBL" id="CAMGYJ010000005">
    <property type="protein sequence ID" value="CAI0422089.1"/>
    <property type="molecule type" value="Genomic_DNA"/>
</dbReference>
<feature type="region of interest" description="Disordered" evidence="1">
    <location>
        <begin position="27"/>
        <end position="48"/>
    </location>
</feature>
<name>A0AAV0KKP6_9ROSI</name>
<protein>
    <submittedName>
        <fullName evidence="2">Uncharacterized protein</fullName>
    </submittedName>
</protein>